<dbReference type="PANTHER" id="PTHR43845:SF1">
    <property type="entry name" value="BLR5969 PROTEIN"/>
    <property type="match status" value="1"/>
</dbReference>
<keyword evidence="1" id="KW-0472">Membrane</keyword>
<gene>
    <name evidence="2" type="ORF">A3E44_04095</name>
</gene>
<dbReference type="EMBL" id="MGGW01000005">
    <property type="protein sequence ID" value="OGM55073.1"/>
    <property type="molecule type" value="Genomic_DNA"/>
</dbReference>
<keyword evidence="1" id="KW-0812">Transmembrane</keyword>
<dbReference type="AlphaFoldDB" id="A0A1F8ATL2"/>
<name>A0A1F8ATL2_9BACT</name>
<keyword evidence="1" id="KW-1133">Transmembrane helix</keyword>
<dbReference type="InterPro" id="IPR042099">
    <property type="entry name" value="ANL_N_sf"/>
</dbReference>
<proteinExistence type="predicted"/>
<evidence type="ECO:0000313" key="3">
    <source>
        <dbReference type="Proteomes" id="UP000178603"/>
    </source>
</evidence>
<evidence type="ECO:0000256" key="1">
    <source>
        <dbReference type="SAM" id="Phobius"/>
    </source>
</evidence>
<accession>A0A1F8ATL2</accession>
<dbReference type="Gene3D" id="3.40.50.12780">
    <property type="entry name" value="N-terminal domain of ligase-like"/>
    <property type="match status" value="1"/>
</dbReference>
<sequence length="502" mass="57989">MAQDTLKNEYAKLVRDLETNKGDDWVKEREIKCLDLFRKAAESVPAYRKFLKKNKVVAQNIKTWKDFQSVPLIGKKNYISVYPYNELYWDGLLDKPLVYTSTSGSTGKPFYFARDNKLDWQHSIISELFVKRRMTSKDTPALFIICFGMGVWIGGLINFKSMDILVHRQRYPISIITPGININEILNILKNIAPNYKQVIMAGYPPLVKDVIDEALKIGIEMDKLNLRLLFAAESISEEFRDYIAEKGKVKDLYQDIINIYGSAELGAMAQESLVCTLIRRLANGDSNLAKAVFRQTEKFPTLAQFIPRFTSFEQIRNKIVVTGDSAIPLIRYDIGDNGGVISYDEMCNKLSRLGINLENEIKEKKLKQVYKLPFVYVYERSDLSTSFYGLNVYPEWIKPALYKLEIRDVLTGKFMLATKLNRNKDQILEINIEMRSGKRATSRLVARVLESVMTSLMKRSSEYREICNQLKKRAIPKLVFWPYHHGAYFCSGVKQKWVEKN</sequence>
<dbReference type="PANTHER" id="PTHR43845">
    <property type="entry name" value="BLR5969 PROTEIN"/>
    <property type="match status" value="1"/>
</dbReference>
<feature type="transmembrane region" description="Helical" evidence="1">
    <location>
        <begin position="141"/>
        <end position="159"/>
    </location>
</feature>
<reference evidence="2 3" key="1">
    <citation type="journal article" date="2016" name="Nat. Commun.">
        <title>Thousands of microbial genomes shed light on interconnected biogeochemical processes in an aquifer system.</title>
        <authorList>
            <person name="Anantharaman K."/>
            <person name="Brown C.T."/>
            <person name="Hug L.A."/>
            <person name="Sharon I."/>
            <person name="Castelle C.J."/>
            <person name="Probst A.J."/>
            <person name="Thomas B.C."/>
            <person name="Singh A."/>
            <person name="Wilkins M.J."/>
            <person name="Karaoz U."/>
            <person name="Brodie E.L."/>
            <person name="Williams K.H."/>
            <person name="Hubbard S.S."/>
            <person name="Banfield J.F."/>
        </authorList>
    </citation>
    <scope>NUCLEOTIDE SEQUENCE [LARGE SCALE GENOMIC DNA]</scope>
</reference>
<protein>
    <submittedName>
        <fullName evidence="2">Uncharacterized protein</fullName>
    </submittedName>
</protein>
<organism evidence="2 3">
    <name type="scientific">Candidatus Woesebacteria bacterium RIFCSPHIGHO2_12_FULL_41_24</name>
    <dbReference type="NCBI Taxonomy" id="1802510"/>
    <lineage>
        <taxon>Bacteria</taxon>
        <taxon>Candidatus Woeseibacteriota</taxon>
    </lineage>
</organism>
<dbReference type="SUPFAM" id="SSF56801">
    <property type="entry name" value="Acetyl-CoA synthetase-like"/>
    <property type="match status" value="1"/>
</dbReference>
<dbReference type="Proteomes" id="UP000178603">
    <property type="component" value="Unassembled WGS sequence"/>
</dbReference>
<evidence type="ECO:0000313" key="2">
    <source>
        <dbReference type="EMBL" id="OGM55073.1"/>
    </source>
</evidence>
<comment type="caution">
    <text evidence="2">The sequence shown here is derived from an EMBL/GenBank/DDBJ whole genome shotgun (WGS) entry which is preliminary data.</text>
</comment>